<comment type="similarity">
    <text evidence="9">Belongs to the phospholipase D family. Cardiolipin synthase subfamily. ClsB sub-subfamily.</text>
</comment>
<evidence type="ECO:0000256" key="6">
    <source>
        <dbReference type="ARBA" id="ARBA00023136"/>
    </source>
</evidence>
<name>A0ABQ6C476_9BURK</name>
<keyword evidence="1 9" id="KW-1003">Cell membrane</keyword>
<dbReference type="Gene3D" id="3.30.870.10">
    <property type="entry name" value="Endonuclease Chain A"/>
    <property type="match status" value="2"/>
</dbReference>
<dbReference type="EC" id="2.7.8.-" evidence="9"/>
<accession>A0ABQ6C476</accession>
<keyword evidence="6 9" id="KW-0472">Membrane</keyword>
<feature type="domain" description="PLD phosphodiesterase" evidence="10">
    <location>
        <begin position="346"/>
        <end position="373"/>
    </location>
</feature>
<evidence type="ECO:0000259" key="10">
    <source>
        <dbReference type="PROSITE" id="PS50035"/>
    </source>
</evidence>
<dbReference type="PROSITE" id="PS50035">
    <property type="entry name" value="PLD"/>
    <property type="match status" value="2"/>
</dbReference>
<comment type="subcellular location">
    <subcellularLocation>
        <location evidence="9">Cell membrane</location>
        <topology evidence="9">Peripheral membrane protein</topology>
    </subcellularLocation>
</comment>
<feature type="active site" evidence="9">
    <location>
        <position position="128"/>
    </location>
</feature>
<dbReference type="RefSeq" id="WP_284308086.1">
    <property type="nucleotide sequence ID" value="NZ_BSPB01000019.1"/>
</dbReference>
<protein>
    <recommendedName>
        <fullName evidence="9">Cardiolipin synthase B</fullName>
        <shortName evidence="9">CL synthase</shortName>
        <ecNumber evidence="9">2.7.8.-</ecNumber>
    </recommendedName>
</protein>
<dbReference type="EMBL" id="BSPB01000019">
    <property type="protein sequence ID" value="GLS15076.1"/>
    <property type="molecule type" value="Genomic_DNA"/>
</dbReference>
<dbReference type="Pfam" id="PF13091">
    <property type="entry name" value="PLDc_2"/>
    <property type="match status" value="2"/>
</dbReference>
<comment type="caution">
    <text evidence="11">The sequence shown here is derived from an EMBL/GenBank/DDBJ whole genome shotgun (WGS) entry which is preliminary data.</text>
</comment>
<feature type="active site" evidence="9">
    <location>
        <position position="133"/>
    </location>
</feature>
<evidence type="ECO:0000256" key="1">
    <source>
        <dbReference type="ARBA" id="ARBA00022475"/>
    </source>
</evidence>
<evidence type="ECO:0000256" key="9">
    <source>
        <dbReference type="HAMAP-Rule" id="MF_01917"/>
    </source>
</evidence>
<feature type="active site" evidence="9">
    <location>
        <position position="126"/>
    </location>
</feature>
<dbReference type="SUPFAM" id="SSF56024">
    <property type="entry name" value="Phospholipase D/nuclease"/>
    <property type="match status" value="2"/>
</dbReference>
<dbReference type="InterPro" id="IPR030872">
    <property type="entry name" value="Cardiolipin_synth_ClsB"/>
</dbReference>
<sequence length="442" mass="49367">MNTPPAPDPAAASGPRWLRRGHQLLLLQGGQAFFPALVEAMDAARTVIHLETYIFEFAGAALTVAEAMERAARRGVTVRLVIDGVGTPSMPTEWRQRFAQAGVRWVTYAPLGRFGLLIPSSWRRLHRKLCVVDGTLGFCGGINIIDDHEDVALGHLQVPRLDFSLRVAGPLVDDMVDTMEQLWWRLQAVRKARQREFKAAWEALRALSPVGDFSRLLAAIDVRSGLGGARWDGAAESPDADDDSLPPRGVNDASAVLLLRDNVTHRSDIERAYLKAIGRARHDVVIANAYFIPGRRLRKALLLAARRGVRVRLLLQGKYEHFLQYHAARPVYHQLLQAGIEIHEYAPSALHAKVAVVDRRWATVGSTNLDPLSLLLAREANVLTTDRRFGSLLHDCLDTIMARSGQRLDLQTLAHRPWRQRVLDRMAFGIMRASLFVTGHRY</sequence>
<keyword evidence="3 9" id="KW-0808">Transferase</keyword>
<dbReference type="InterPro" id="IPR025202">
    <property type="entry name" value="PLD-like_dom"/>
</dbReference>
<reference evidence="12" key="1">
    <citation type="journal article" date="2019" name="Int. J. Syst. Evol. Microbiol.">
        <title>The Global Catalogue of Microorganisms (GCM) 10K type strain sequencing project: providing services to taxonomists for standard genome sequencing and annotation.</title>
        <authorList>
            <consortium name="The Broad Institute Genomics Platform"/>
            <consortium name="The Broad Institute Genome Sequencing Center for Infectious Disease"/>
            <person name="Wu L."/>
            <person name="Ma J."/>
        </authorList>
    </citation>
    <scope>NUCLEOTIDE SEQUENCE [LARGE SCALE GENOMIC DNA]</scope>
    <source>
        <strain evidence="12">NBRC 109341</strain>
    </source>
</reference>
<dbReference type="NCBIfam" id="NF008427">
    <property type="entry name" value="PRK11263.1"/>
    <property type="match status" value="1"/>
</dbReference>
<keyword evidence="4" id="KW-0677">Repeat</keyword>
<comment type="catalytic activity">
    <reaction evidence="9">
        <text>2 a 1,2-diacyl-sn-glycero-3-phospho-(1'-sn-glycerol) = a cardiolipin + glycerol</text>
        <dbReference type="Rhea" id="RHEA:31451"/>
        <dbReference type="ChEBI" id="CHEBI:17754"/>
        <dbReference type="ChEBI" id="CHEBI:62237"/>
        <dbReference type="ChEBI" id="CHEBI:64716"/>
    </reaction>
</comment>
<keyword evidence="12" id="KW-1185">Reference proteome</keyword>
<evidence type="ECO:0000256" key="2">
    <source>
        <dbReference type="ARBA" id="ARBA00022516"/>
    </source>
</evidence>
<dbReference type="Proteomes" id="UP001156903">
    <property type="component" value="Unassembled WGS sequence"/>
</dbReference>
<dbReference type="CDD" id="cd09110">
    <property type="entry name" value="PLDc_CLS_1"/>
    <property type="match status" value="1"/>
</dbReference>
<dbReference type="PANTHER" id="PTHR21248">
    <property type="entry name" value="CARDIOLIPIN SYNTHASE"/>
    <property type="match status" value="1"/>
</dbReference>
<feature type="active site" evidence="9">
    <location>
        <position position="353"/>
    </location>
</feature>
<dbReference type="HAMAP" id="MF_01917">
    <property type="entry name" value="Cardiolipin_synth_ClsB"/>
    <property type="match status" value="1"/>
</dbReference>
<organism evidence="11 12">
    <name type="scientific">Hydrogenophaga electricum</name>
    <dbReference type="NCBI Taxonomy" id="1230953"/>
    <lineage>
        <taxon>Bacteria</taxon>
        <taxon>Pseudomonadati</taxon>
        <taxon>Pseudomonadota</taxon>
        <taxon>Betaproteobacteria</taxon>
        <taxon>Burkholderiales</taxon>
        <taxon>Comamonadaceae</taxon>
        <taxon>Hydrogenophaga</taxon>
    </lineage>
</organism>
<keyword evidence="8 9" id="KW-1208">Phospholipid metabolism</keyword>
<feature type="active site" evidence="9">
    <location>
        <position position="351"/>
    </location>
</feature>
<evidence type="ECO:0000313" key="12">
    <source>
        <dbReference type="Proteomes" id="UP001156903"/>
    </source>
</evidence>
<dbReference type="CDD" id="cd09159">
    <property type="entry name" value="PLDc_ybhO_like_2"/>
    <property type="match status" value="1"/>
</dbReference>
<dbReference type="PANTHER" id="PTHR21248:SF23">
    <property type="entry name" value="CARDIOLIPIN SYNTHASE B"/>
    <property type="match status" value="1"/>
</dbReference>
<keyword evidence="2 9" id="KW-0444">Lipid biosynthesis</keyword>
<evidence type="ECO:0000256" key="5">
    <source>
        <dbReference type="ARBA" id="ARBA00023098"/>
    </source>
</evidence>
<evidence type="ECO:0000256" key="4">
    <source>
        <dbReference type="ARBA" id="ARBA00022737"/>
    </source>
</evidence>
<proteinExistence type="inferred from homology"/>
<comment type="function">
    <text evidence="9">Catalyzes the phosphatidyl group transfer from one phosphatidylglycerol molecule to another to form cardiolipin (CL) (diphosphatidylglycerol) and glycerol.</text>
</comment>
<feature type="active site" evidence="9">
    <location>
        <position position="358"/>
    </location>
</feature>
<gene>
    <name evidence="9 11" type="primary">clsB</name>
    <name evidence="11" type="ORF">GCM10007935_25090</name>
</gene>
<dbReference type="SMART" id="SM00155">
    <property type="entry name" value="PLDc"/>
    <property type="match status" value="2"/>
</dbReference>
<dbReference type="InterPro" id="IPR001736">
    <property type="entry name" value="PLipase_D/transphosphatidylase"/>
</dbReference>
<evidence type="ECO:0000256" key="3">
    <source>
        <dbReference type="ARBA" id="ARBA00022679"/>
    </source>
</evidence>
<feature type="domain" description="PLD phosphodiesterase" evidence="10">
    <location>
        <begin position="121"/>
        <end position="148"/>
    </location>
</feature>
<keyword evidence="7 9" id="KW-0594">Phospholipid biosynthesis</keyword>
<evidence type="ECO:0000256" key="7">
    <source>
        <dbReference type="ARBA" id="ARBA00023209"/>
    </source>
</evidence>
<evidence type="ECO:0000313" key="11">
    <source>
        <dbReference type="EMBL" id="GLS15076.1"/>
    </source>
</evidence>
<evidence type="ECO:0000256" key="8">
    <source>
        <dbReference type="ARBA" id="ARBA00023264"/>
    </source>
</evidence>
<keyword evidence="5 9" id="KW-0443">Lipid metabolism</keyword>